<feature type="region of interest" description="Disordered" evidence="1">
    <location>
        <begin position="565"/>
        <end position="589"/>
    </location>
</feature>
<feature type="compositionally biased region" description="Basic and acidic residues" evidence="1">
    <location>
        <begin position="75"/>
        <end position="84"/>
    </location>
</feature>
<organism evidence="2 3">
    <name type="scientific">Armillaria solidipes</name>
    <dbReference type="NCBI Taxonomy" id="1076256"/>
    <lineage>
        <taxon>Eukaryota</taxon>
        <taxon>Fungi</taxon>
        <taxon>Dikarya</taxon>
        <taxon>Basidiomycota</taxon>
        <taxon>Agaricomycotina</taxon>
        <taxon>Agaricomycetes</taxon>
        <taxon>Agaricomycetidae</taxon>
        <taxon>Agaricales</taxon>
        <taxon>Marasmiineae</taxon>
        <taxon>Physalacriaceae</taxon>
        <taxon>Armillaria</taxon>
    </lineage>
</organism>
<dbReference type="AlphaFoldDB" id="A0A2H3B5L0"/>
<dbReference type="Proteomes" id="UP000218334">
    <property type="component" value="Unassembled WGS sequence"/>
</dbReference>
<proteinExistence type="predicted"/>
<feature type="compositionally biased region" description="Low complexity" evidence="1">
    <location>
        <begin position="33"/>
        <end position="46"/>
    </location>
</feature>
<evidence type="ECO:0000313" key="3">
    <source>
        <dbReference type="Proteomes" id="UP000218334"/>
    </source>
</evidence>
<feature type="region of interest" description="Disordered" evidence="1">
    <location>
        <begin position="197"/>
        <end position="414"/>
    </location>
</feature>
<evidence type="ECO:0000256" key="1">
    <source>
        <dbReference type="SAM" id="MobiDB-lite"/>
    </source>
</evidence>
<sequence length="682" mass="72972">MPPARSKKVASSKKPAKREQSVLVISSDEDRPSSPSKKVSSSADSSINRILSVLGDGRELALAPPLDSDGVDDISPAKKGDRRQSNRVKTPSSKIKAVTEGAAVGAVPAKSRKKASAIVQPGSPLYAAVVSGMPAASWEPSPDPSPLKSKAASLPSGSQVARGSNSSRSKEGLGAASGPGMVLKALKALEDYLLPSLMADSPPVPRVSPPSVVLFADDIKNRKSRFKRRKSASPPTSPPPSSPPADTPSLKKKRMTATSIASRLPPSDDEDVPLASTLRRKGLPKTPTPASRTSHSIFIDDEAEEEDDGNDGDKSAEDEDVADDANDTGSALETDPDDDDHMSSVNDTVSGDATDETARYNETMSADGDDAVVDGDADERDGSDDSGNVSANSMVRRSKAASGPQVLRPELQDKDLTDMGVYQNVSDDLCPASGNIRVADFATCKETFNRDSIVRLCHGFFLKRIGQFVNTANCSPDMFIVPSFLICNLADTNCMAIEVMCGVCTDCSLRRPAMENNHRLHRIVVMPFGQQFLISSAVWGAMFNFQSIVGNVSKAGISFNTRWEGTSKSKEGQSNKNSSLPEAESSGRWTQELFVDSPEKPAPSTSEKAPYVYQWAQSYDTEIPIYDGHGKYGPEFLFTREHFAALYSYPRYQGDLPAESLVAVGSTLFLTKGNIRHLVGSA</sequence>
<protein>
    <submittedName>
        <fullName evidence="2">Uncharacterized protein</fullName>
    </submittedName>
</protein>
<feature type="compositionally biased region" description="Basic residues" evidence="1">
    <location>
        <begin position="1"/>
        <end position="16"/>
    </location>
</feature>
<feature type="compositionally biased region" description="Acidic residues" evidence="1">
    <location>
        <begin position="299"/>
        <end position="326"/>
    </location>
</feature>
<keyword evidence="3" id="KW-1185">Reference proteome</keyword>
<accession>A0A2H3B5L0</accession>
<dbReference type="STRING" id="1076256.A0A2H3B5L0"/>
<feature type="compositionally biased region" description="Pro residues" evidence="1">
    <location>
        <begin position="235"/>
        <end position="246"/>
    </location>
</feature>
<gene>
    <name evidence="2" type="ORF">ARMSODRAFT_1073688</name>
</gene>
<feature type="region of interest" description="Disordered" evidence="1">
    <location>
        <begin position="1"/>
        <end position="46"/>
    </location>
</feature>
<feature type="compositionally biased region" description="Polar residues" evidence="1">
    <location>
        <begin position="155"/>
        <end position="167"/>
    </location>
</feature>
<feature type="region of interest" description="Disordered" evidence="1">
    <location>
        <begin position="134"/>
        <end position="178"/>
    </location>
</feature>
<feature type="compositionally biased region" description="Basic residues" evidence="1">
    <location>
        <begin position="222"/>
        <end position="231"/>
    </location>
</feature>
<dbReference type="EMBL" id="KZ293512">
    <property type="protein sequence ID" value="PBK59123.1"/>
    <property type="molecule type" value="Genomic_DNA"/>
</dbReference>
<reference evidence="3" key="1">
    <citation type="journal article" date="2017" name="Nat. Ecol. Evol.">
        <title>Genome expansion and lineage-specific genetic innovations in the forest pathogenic fungi Armillaria.</title>
        <authorList>
            <person name="Sipos G."/>
            <person name="Prasanna A.N."/>
            <person name="Walter M.C."/>
            <person name="O'Connor E."/>
            <person name="Balint B."/>
            <person name="Krizsan K."/>
            <person name="Kiss B."/>
            <person name="Hess J."/>
            <person name="Varga T."/>
            <person name="Slot J."/>
            <person name="Riley R."/>
            <person name="Boka B."/>
            <person name="Rigling D."/>
            <person name="Barry K."/>
            <person name="Lee J."/>
            <person name="Mihaltcheva S."/>
            <person name="LaButti K."/>
            <person name="Lipzen A."/>
            <person name="Waldron R."/>
            <person name="Moloney N.M."/>
            <person name="Sperisen C."/>
            <person name="Kredics L."/>
            <person name="Vagvoelgyi C."/>
            <person name="Patrignani A."/>
            <person name="Fitzpatrick D."/>
            <person name="Nagy I."/>
            <person name="Doyle S."/>
            <person name="Anderson J.B."/>
            <person name="Grigoriev I.V."/>
            <person name="Gueldener U."/>
            <person name="Muensterkoetter M."/>
            <person name="Nagy L.G."/>
        </authorList>
    </citation>
    <scope>NUCLEOTIDE SEQUENCE [LARGE SCALE GENOMIC DNA]</scope>
    <source>
        <strain evidence="3">28-4</strain>
    </source>
</reference>
<name>A0A2H3B5L0_9AGAR</name>
<feature type="compositionally biased region" description="Acidic residues" evidence="1">
    <location>
        <begin position="367"/>
        <end position="384"/>
    </location>
</feature>
<evidence type="ECO:0000313" key="2">
    <source>
        <dbReference type="EMBL" id="PBK59123.1"/>
    </source>
</evidence>
<feature type="region of interest" description="Disordered" evidence="1">
    <location>
        <begin position="62"/>
        <end position="96"/>
    </location>
</feature>